<gene>
    <name evidence="1" type="ORF">AV530_010544</name>
</gene>
<sequence length="75" mass="8691">MTRLIHQKRTMAFLALYIPVDLCRIHCSGVFYLLNTKRSGSSKRKPLCKDSELRLAARQIRSCDFTHKDCGSFRT</sequence>
<reference evidence="1 2" key="1">
    <citation type="submission" date="2016-02" db="EMBL/GenBank/DDBJ databases">
        <title>Band-tailed pigeon sequencing and assembly.</title>
        <authorList>
            <person name="Soares A.E."/>
            <person name="Novak B.J."/>
            <person name="Rice E.S."/>
            <person name="O'Connell B."/>
            <person name="Chang D."/>
            <person name="Weber S."/>
            <person name="Shapiro B."/>
        </authorList>
    </citation>
    <scope>NUCLEOTIDE SEQUENCE [LARGE SCALE GENOMIC DNA]</scope>
    <source>
        <strain evidence="1">BTP2013</strain>
        <tissue evidence="1">Blood</tissue>
    </source>
</reference>
<accession>A0A1V4KFE5</accession>
<protein>
    <submittedName>
        <fullName evidence="1">Uncharacterized protein</fullName>
    </submittedName>
</protein>
<evidence type="ECO:0000313" key="1">
    <source>
        <dbReference type="EMBL" id="OPJ83135.1"/>
    </source>
</evidence>
<dbReference type="Proteomes" id="UP000190648">
    <property type="component" value="Unassembled WGS sequence"/>
</dbReference>
<comment type="caution">
    <text evidence="1">The sequence shown here is derived from an EMBL/GenBank/DDBJ whole genome shotgun (WGS) entry which is preliminary data.</text>
</comment>
<dbReference type="EMBL" id="LSYS01003385">
    <property type="protein sequence ID" value="OPJ83135.1"/>
    <property type="molecule type" value="Genomic_DNA"/>
</dbReference>
<organism evidence="1 2">
    <name type="scientific">Patagioenas fasciata monilis</name>
    <dbReference type="NCBI Taxonomy" id="372326"/>
    <lineage>
        <taxon>Eukaryota</taxon>
        <taxon>Metazoa</taxon>
        <taxon>Chordata</taxon>
        <taxon>Craniata</taxon>
        <taxon>Vertebrata</taxon>
        <taxon>Euteleostomi</taxon>
        <taxon>Archelosauria</taxon>
        <taxon>Archosauria</taxon>
        <taxon>Dinosauria</taxon>
        <taxon>Saurischia</taxon>
        <taxon>Theropoda</taxon>
        <taxon>Coelurosauria</taxon>
        <taxon>Aves</taxon>
        <taxon>Neognathae</taxon>
        <taxon>Neoaves</taxon>
        <taxon>Columbimorphae</taxon>
        <taxon>Columbiformes</taxon>
        <taxon>Columbidae</taxon>
        <taxon>Patagioenas</taxon>
    </lineage>
</organism>
<keyword evidence="2" id="KW-1185">Reference proteome</keyword>
<proteinExistence type="predicted"/>
<evidence type="ECO:0000313" key="2">
    <source>
        <dbReference type="Proteomes" id="UP000190648"/>
    </source>
</evidence>
<dbReference type="AlphaFoldDB" id="A0A1V4KFE5"/>
<name>A0A1V4KFE5_PATFA</name>